<keyword evidence="4" id="KW-1133">Transmembrane helix</keyword>
<organism evidence="7 8">
    <name type="scientific">Desmophyllum pertusum</name>
    <dbReference type="NCBI Taxonomy" id="174260"/>
    <lineage>
        <taxon>Eukaryota</taxon>
        <taxon>Metazoa</taxon>
        <taxon>Cnidaria</taxon>
        <taxon>Anthozoa</taxon>
        <taxon>Hexacorallia</taxon>
        <taxon>Scleractinia</taxon>
        <taxon>Caryophylliina</taxon>
        <taxon>Caryophylliidae</taxon>
        <taxon>Desmophyllum</taxon>
    </lineage>
</organism>
<name>A0A9X0CH06_9CNID</name>
<comment type="subcellular location">
    <subcellularLocation>
        <location evidence="1">Membrane</location>
    </subcellularLocation>
</comment>
<evidence type="ECO:0000259" key="6">
    <source>
        <dbReference type="Pfam" id="PF02010"/>
    </source>
</evidence>
<comment type="caution">
    <text evidence="7">The sequence shown here is derived from an EMBL/GenBank/DDBJ whole genome shotgun (WGS) entry which is preliminary data.</text>
</comment>
<dbReference type="AlphaFoldDB" id="A0A9X0CH06"/>
<evidence type="ECO:0000313" key="7">
    <source>
        <dbReference type="EMBL" id="KAJ7340284.1"/>
    </source>
</evidence>
<keyword evidence="3" id="KW-0677">Repeat</keyword>
<dbReference type="PANTHER" id="PTHR46730:SF1">
    <property type="entry name" value="PLAT DOMAIN-CONTAINING PROTEIN"/>
    <property type="match status" value="1"/>
</dbReference>
<protein>
    <recommendedName>
        <fullName evidence="6">PKD/REJ-like domain-containing protein</fullName>
    </recommendedName>
</protein>
<dbReference type="Pfam" id="PF02010">
    <property type="entry name" value="REJ"/>
    <property type="match status" value="1"/>
</dbReference>
<dbReference type="GO" id="GO:0005886">
    <property type="term" value="C:plasma membrane"/>
    <property type="evidence" value="ECO:0007669"/>
    <property type="project" value="TreeGrafter"/>
</dbReference>
<feature type="domain" description="PKD/REJ-like" evidence="6">
    <location>
        <begin position="28"/>
        <end position="252"/>
    </location>
</feature>
<evidence type="ECO:0000256" key="4">
    <source>
        <dbReference type="ARBA" id="ARBA00022989"/>
    </source>
</evidence>
<dbReference type="EMBL" id="MU827778">
    <property type="protein sequence ID" value="KAJ7340284.1"/>
    <property type="molecule type" value="Genomic_DNA"/>
</dbReference>
<proteinExistence type="predicted"/>
<accession>A0A9X0CH06</accession>
<evidence type="ECO:0000256" key="2">
    <source>
        <dbReference type="ARBA" id="ARBA00022692"/>
    </source>
</evidence>
<dbReference type="GO" id="GO:0005261">
    <property type="term" value="F:monoatomic cation channel activity"/>
    <property type="evidence" value="ECO:0007669"/>
    <property type="project" value="TreeGrafter"/>
</dbReference>
<dbReference type="Proteomes" id="UP001163046">
    <property type="component" value="Unassembled WGS sequence"/>
</dbReference>
<keyword evidence="2" id="KW-0812">Transmembrane</keyword>
<dbReference type="GO" id="GO:0006816">
    <property type="term" value="P:calcium ion transport"/>
    <property type="evidence" value="ECO:0007669"/>
    <property type="project" value="TreeGrafter"/>
</dbReference>
<evidence type="ECO:0000256" key="5">
    <source>
        <dbReference type="ARBA" id="ARBA00023136"/>
    </source>
</evidence>
<evidence type="ECO:0000256" key="3">
    <source>
        <dbReference type="ARBA" id="ARBA00022737"/>
    </source>
</evidence>
<reference evidence="7" key="1">
    <citation type="submission" date="2023-01" db="EMBL/GenBank/DDBJ databases">
        <title>Genome assembly of the deep-sea coral Lophelia pertusa.</title>
        <authorList>
            <person name="Herrera S."/>
            <person name="Cordes E."/>
        </authorList>
    </citation>
    <scope>NUCLEOTIDE SEQUENCE</scope>
    <source>
        <strain evidence="7">USNM1676648</strain>
        <tissue evidence="7">Polyp</tissue>
    </source>
</reference>
<evidence type="ECO:0000313" key="8">
    <source>
        <dbReference type="Proteomes" id="UP001163046"/>
    </source>
</evidence>
<gene>
    <name evidence="7" type="ORF">OS493_003017</name>
</gene>
<keyword evidence="5" id="KW-0472">Membrane</keyword>
<dbReference type="PANTHER" id="PTHR46730">
    <property type="entry name" value="POLYCYSTIN-1"/>
    <property type="match status" value="1"/>
</dbReference>
<dbReference type="InterPro" id="IPR002859">
    <property type="entry name" value="PKD/REJ-like"/>
</dbReference>
<dbReference type="OrthoDB" id="6022660at2759"/>
<sequence>MPPGIGDSSEKPTKKKRSEKIIIKTVNELKCYNYTTEYGWNISKLHPDQQQIKTDRSDLIILPRLLDYGDYIFRFLIKMVAEPGVFTEKKFYIEITQSDLVSTIDGGTERTVGSEELLVLNAEKSHDPDSMEPGDLLDIKTCGCKLAWFCKQDGDENYELPTNFSNLPPMPTPPPPKNITGNNTAYVSLGGCFDYGPGQLNFTNLTKITLNTSSMISGKTYVIRVLMEKGDRRTHTDQTITVKPGSPPTMGIE</sequence>
<keyword evidence="8" id="KW-1185">Reference proteome</keyword>
<evidence type="ECO:0000256" key="1">
    <source>
        <dbReference type="ARBA" id="ARBA00004370"/>
    </source>
</evidence>